<dbReference type="InterPro" id="IPR052905">
    <property type="entry name" value="LD-transpeptidase_YkuD-like"/>
</dbReference>
<dbReference type="GO" id="GO:0009252">
    <property type="term" value="P:peptidoglycan biosynthetic process"/>
    <property type="evidence" value="ECO:0007669"/>
    <property type="project" value="UniProtKB-KW"/>
</dbReference>
<dbReference type="SUPFAM" id="SSF47090">
    <property type="entry name" value="PGBD-like"/>
    <property type="match status" value="1"/>
</dbReference>
<evidence type="ECO:0000313" key="10">
    <source>
        <dbReference type="EMBL" id="MDG4475132.1"/>
    </source>
</evidence>
<comment type="similarity">
    <text evidence="2">Belongs to the YkuD family.</text>
</comment>
<dbReference type="InterPro" id="IPR036365">
    <property type="entry name" value="PGBD-like_sf"/>
</dbReference>
<accession>A0A9X4RPD2</accession>
<reference evidence="10" key="2">
    <citation type="submission" date="2022-10" db="EMBL/GenBank/DDBJ databases">
        <authorList>
            <person name="Aronson H.S."/>
        </authorList>
    </citation>
    <scope>NUCLEOTIDE SEQUENCE</scope>
    <source>
        <strain evidence="10">RS19-109</strain>
    </source>
</reference>
<dbReference type="Pfam" id="PF01471">
    <property type="entry name" value="PG_binding_1"/>
    <property type="match status" value="1"/>
</dbReference>
<gene>
    <name evidence="10" type="ORF">OLX77_03035</name>
</gene>
<dbReference type="PANTHER" id="PTHR41533">
    <property type="entry name" value="L,D-TRANSPEPTIDASE HI_1667-RELATED"/>
    <property type="match status" value="1"/>
</dbReference>
<dbReference type="InterPro" id="IPR002477">
    <property type="entry name" value="Peptidoglycan-bd-like"/>
</dbReference>
<evidence type="ECO:0000256" key="1">
    <source>
        <dbReference type="ARBA" id="ARBA00004752"/>
    </source>
</evidence>
<keyword evidence="8" id="KW-0732">Signal</keyword>
<comment type="pathway">
    <text evidence="1 7">Cell wall biogenesis; peptidoglycan biosynthesis.</text>
</comment>
<evidence type="ECO:0000256" key="7">
    <source>
        <dbReference type="PROSITE-ProRule" id="PRU01373"/>
    </source>
</evidence>
<keyword evidence="11" id="KW-1185">Reference proteome</keyword>
<keyword evidence="6 7" id="KW-0961">Cell wall biogenesis/degradation</keyword>
<organism evidence="10 11">
    <name type="scientific">Thiovibrio frasassiensis</name>
    <dbReference type="NCBI Taxonomy" id="2984131"/>
    <lineage>
        <taxon>Bacteria</taxon>
        <taxon>Pseudomonadati</taxon>
        <taxon>Thermodesulfobacteriota</taxon>
        <taxon>Desulfobulbia</taxon>
        <taxon>Desulfobulbales</taxon>
        <taxon>Thiovibrionaceae</taxon>
        <taxon>Thiovibrio</taxon>
    </lineage>
</organism>
<dbReference type="GO" id="GO:0016740">
    <property type="term" value="F:transferase activity"/>
    <property type="evidence" value="ECO:0007669"/>
    <property type="project" value="UniProtKB-KW"/>
</dbReference>
<dbReference type="GO" id="GO:0071555">
    <property type="term" value="P:cell wall organization"/>
    <property type="evidence" value="ECO:0007669"/>
    <property type="project" value="UniProtKB-UniRule"/>
</dbReference>
<feature type="signal peptide" evidence="8">
    <location>
        <begin position="1"/>
        <end position="38"/>
    </location>
</feature>
<dbReference type="EMBL" id="JAPHEH010000001">
    <property type="protein sequence ID" value="MDG4475132.1"/>
    <property type="molecule type" value="Genomic_DNA"/>
</dbReference>
<keyword evidence="4 7" id="KW-0133">Cell shape</keyword>
<evidence type="ECO:0000256" key="3">
    <source>
        <dbReference type="ARBA" id="ARBA00022679"/>
    </source>
</evidence>
<dbReference type="Gene3D" id="1.10.101.10">
    <property type="entry name" value="PGBD-like superfamily/PGBD"/>
    <property type="match status" value="1"/>
</dbReference>
<evidence type="ECO:0000313" key="11">
    <source>
        <dbReference type="Proteomes" id="UP001154240"/>
    </source>
</evidence>
<evidence type="ECO:0000256" key="5">
    <source>
        <dbReference type="ARBA" id="ARBA00022984"/>
    </source>
</evidence>
<sequence length="397" mass="43734">MVSQPKKASAPSALALSLCRFFCLALVVIALFAAPALAATEASPPLGELCLLPALEKSLAQYRHLAEQGGWVQVPGGPSLHEGEKNERIPVLKKRLLTSGDLTATTTQEDLFDPLLTVAVQRFQTRHGLTADGVVGPKTLAELNVPISERILQLAASLERCQPLPQLLEPRHILVNIADFTLKLFEDGKPVLSMPVIVGKTYRQTPVFSGRIATLVLNPSWEVPHSIATKDLLPKIKKNPASLAKLHLRVFRDWKGTTAIDPATIDWTNLSVAHFPYRLSQAPGPDNALGQVKFLFPNPYDVYLHDTPARELFQKDARTFSSGCIRLHRPLELAVYLLKGTQLGSMDSLTAAIAREKTQYITIPAPIPVHIVYMTAWVDPEGTVQFRPDIYHRNPVL</sequence>
<dbReference type="InterPro" id="IPR038063">
    <property type="entry name" value="Transpep_catalytic_dom"/>
</dbReference>
<feature type="active site" description="Proton donor/acceptor" evidence="7">
    <location>
        <position position="305"/>
    </location>
</feature>
<keyword evidence="3" id="KW-0808">Transferase</keyword>
<dbReference type="GO" id="GO:0008360">
    <property type="term" value="P:regulation of cell shape"/>
    <property type="evidence" value="ECO:0007669"/>
    <property type="project" value="UniProtKB-UniRule"/>
</dbReference>
<proteinExistence type="inferred from homology"/>
<dbReference type="CDD" id="cd16913">
    <property type="entry name" value="YkuD_like"/>
    <property type="match status" value="1"/>
</dbReference>
<keyword evidence="5 7" id="KW-0573">Peptidoglycan synthesis</keyword>
<dbReference type="Proteomes" id="UP001154240">
    <property type="component" value="Unassembled WGS sequence"/>
</dbReference>
<name>A0A9X4RPD2_9BACT</name>
<dbReference type="GO" id="GO:0004180">
    <property type="term" value="F:carboxypeptidase activity"/>
    <property type="evidence" value="ECO:0007669"/>
    <property type="project" value="UniProtKB-ARBA"/>
</dbReference>
<feature type="chain" id="PRO_5040796866" evidence="8">
    <location>
        <begin position="39"/>
        <end position="397"/>
    </location>
</feature>
<dbReference type="Pfam" id="PF03734">
    <property type="entry name" value="YkuD"/>
    <property type="match status" value="1"/>
</dbReference>
<dbReference type="PANTHER" id="PTHR41533:SF2">
    <property type="entry name" value="BLR7131 PROTEIN"/>
    <property type="match status" value="1"/>
</dbReference>
<dbReference type="SUPFAM" id="SSF141523">
    <property type="entry name" value="L,D-transpeptidase catalytic domain-like"/>
    <property type="match status" value="1"/>
</dbReference>
<evidence type="ECO:0000256" key="6">
    <source>
        <dbReference type="ARBA" id="ARBA00023316"/>
    </source>
</evidence>
<feature type="domain" description="L,D-TPase catalytic" evidence="9">
    <location>
        <begin position="171"/>
        <end position="346"/>
    </location>
</feature>
<comment type="caution">
    <text evidence="10">The sequence shown here is derived from an EMBL/GenBank/DDBJ whole genome shotgun (WGS) entry which is preliminary data.</text>
</comment>
<dbReference type="Gene3D" id="2.40.440.10">
    <property type="entry name" value="L,D-transpeptidase catalytic domain-like"/>
    <property type="match status" value="1"/>
</dbReference>
<dbReference type="InterPro" id="IPR036366">
    <property type="entry name" value="PGBDSf"/>
</dbReference>
<feature type="active site" description="Nucleophile" evidence="7">
    <location>
        <position position="324"/>
    </location>
</feature>
<evidence type="ECO:0000256" key="8">
    <source>
        <dbReference type="SAM" id="SignalP"/>
    </source>
</evidence>
<reference evidence="10" key="1">
    <citation type="journal article" date="2022" name="bioRxiv">
        <title>Thiovibrio frasassiensisgen. nov., sp. nov., an autotrophic, elemental sulfur disproportionating bacterium isolated from sulfidic karst sediment, and proposal of Thiovibrionaceae fam. nov.</title>
        <authorList>
            <person name="Aronson H."/>
            <person name="Thomas C."/>
            <person name="Bhattacharyya M."/>
            <person name="Eckstein S."/>
            <person name="Jensen S."/>
            <person name="Barco R."/>
            <person name="Macalady J."/>
            <person name="Amend J."/>
        </authorList>
    </citation>
    <scope>NUCLEOTIDE SEQUENCE</scope>
    <source>
        <strain evidence="10">RS19-109</strain>
    </source>
</reference>
<dbReference type="InterPro" id="IPR005490">
    <property type="entry name" value="LD_TPept_cat_dom"/>
</dbReference>
<dbReference type="RefSeq" id="WP_307632108.1">
    <property type="nucleotide sequence ID" value="NZ_JAPHEH010000001.1"/>
</dbReference>
<evidence type="ECO:0000259" key="9">
    <source>
        <dbReference type="PROSITE" id="PS52029"/>
    </source>
</evidence>
<evidence type="ECO:0000256" key="4">
    <source>
        <dbReference type="ARBA" id="ARBA00022960"/>
    </source>
</evidence>
<dbReference type="AlphaFoldDB" id="A0A9X4RPD2"/>
<evidence type="ECO:0000256" key="2">
    <source>
        <dbReference type="ARBA" id="ARBA00005992"/>
    </source>
</evidence>
<dbReference type="PROSITE" id="PS52029">
    <property type="entry name" value="LD_TPASE"/>
    <property type="match status" value="1"/>
</dbReference>
<protein>
    <submittedName>
        <fullName evidence="10">L,D-transpeptidase family protein</fullName>
    </submittedName>
</protein>